<evidence type="ECO:0000313" key="8">
    <source>
        <dbReference type="Proteomes" id="UP001144397"/>
    </source>
</evidence>
<dbReference type="Proteomes" id="UP001144397">
    <property type="component" value="Unassembled WGS sequence"/>
</dbReference>
<evidence type="ECO:0000256" key="4">
    <source>
        <dbReference type="ARBA" id="ARBA00023163"/>
    </source>
</evidence>
<accession>A0A9W6FJN5</accession>
<comment type="similarity">
    <text evidence="1">Belongs to the LysR transcriptional regulatory family.</text>
</comment>
<dbReference type="PROSITE" id="PS50931">
    <property type="entry name" value="HTH_LYSR"/>
    <property type="match status" value="1"/>
</dbReference>
<keyword evidence="4" id="KW-0804">Transcription</keyword>
<dbReference type="InterPro" id="IPR036390">
    <property type="entry name" value="WH_DNA-bd_sf"/>
</dbReference>
<evidence type="ECO:0000256" key="2">
    <source>
        <dbReference type="ARBA" id="ARBA00023015"/>
    </source>
</evidence>
<dbReference type="GO" id="GO:0003700">
    <property type="term" value="F:DNA-binding transcription factor activity"/>
    <property type="evidence" value="ECO:0007669"/>
    <property type="project" value="InterPro"/>
</dbReference>
<reference evidence="7" key="1">
    <citation type="submission" date="2022-12" db="EMBL/GenBank/DDBJ databases">
        <title>Reference genome sequencing for broad-spectrum identification of bacterial and archaeal isolates by mass spectrometry.</title>
        <authorList>
            <person name="Sekiguchi Y."/>
            <person name="Tourlousse D.M."/>
        </authorList>
    </citation>
    <scope>NUCLEOTIDE SEQUENCE</scope>
    <source>
        <strain evidence="7">301</strain>
    </source>
</reference>
<dbReference type="PANTHER" id="PTHR30537">
    <property type="entry name" value="HTH-TYPE TRANSCRIPTIONAL REGULATOR"/>
    <property type="match status" value="1"/>
</dbReference>
<organism evidence="7 8">
    <name type="scientific">Xanthobacter flavus</name>
    <dbReference type="NCBI Taxonomy" id="281"/>
    <lineage>
        <taxon>Bacteria</taxon>
        <taxon>Pseudomonadati</taxon>
        <taxon>Pseudomonadota</taxon>
        <taxon>Alphaproteobacteria</taxon>
        <taxon>Hyphomicrobiales</taxon>
        <taxon>Xanthobacteraceae</taxon>
        <taxon>Xanthobacter</taxon>
    </lineage>
</organism>
<keyword evidence="2" id="KW-0805">Transcription regulation</keyword>
<dbReference type="EMBL" id="BSDO01000003">
    <property type="protein sequence ID" value="GLI22904.1"/>
    <property type="molecule type" value="Genomic_DNA"/>
</dbReference>
<dbReference type="Pfam" id="PF03466">
    <property type="entry name" value="LysR_substrate"/>
    <property type="match status" value="1"/>
</dbReference>
<dbReference type="FunFam" id="1.10.10.10:FF:000001">
    <property type="entry name" value="LysR family transcriptional regulator"/>
    <property type="match status" value="1"/>
</dbReference>
<dbReference type="InterPro" id="IPR058163">
    <property type="entry name" value="LysR-type_TF_proteobact-type"/>
</dbReference>
<evidence type="ECO:0000256" key="3">
    <source>
        <dbReference type="ARBA" id="ARBA00023125"/>
    </source>
</evidence>
<sequence>MLETIAREEEMNFDLNALVVFFEVVNQENITRAARLLGQPKSTVSRKIKHLEDQVGAALLKRTSRRILVTDEGRRLHDHCSRIAAELESAGLQTTQRRTSLRGKLRVSMPIDFGTGWISSAIASFAEKYAMIDLDIHVNGRWVDVTEETYDIAIQLGSLVNPGVPSRRLTALTRGIYASPKYLARLAATPRRLADVKGVLTEQQVAEGIWREEARGDADRHGTVRVNNIGVARELVIAGLGAGVLPNVMCRGDVANGRLVRLEMEEEIPALQATATYFAGRHVPQRTRVFLDHVESFLAADGPARLDRSEQADPVRRRPTGDARKEASSLKTR</sequence>
<dbReference type="GO" id="GO:0043565">
    <property type="term" value="F:sequence-specific DNA binding"/>
    <property type="evidence" value="ECO:0007669"/>
    <property type="project" value="TreeGrafter"/>
</dbReference>
<comment type="caution">
    <text evidence="7">The sequence shown here is derived from an EMBL/GenBank/DDBJ whole genome shotgun (WGS) entry which is preliminary data.</text>
</comment>
<evidence type="ECO:0000259" key="6">
    <source>
        <dbReference type="PROSITE" id="PS50931"/>
    </source>
</evidence>
<dbReference type="Gene3D" id="3.40.190.290">
    <property type="match status" value="1"/>
</dbReference>
<dbReference type="AlphaFoldDB" id="A0A9W6FJN5"/>
<protein>
    <submittedName>
        <fullName evidence="7">Transcriptional regulator</fullName>
    </submittedName>
</protein>
<feature type="domain" description="HTH lysR-type" evidence="6">
    <location>
        <begin position="13"/>
        <end position="70"/>
    </location>
</feature>
<dbReference type="InterPro" id="IPR000847">
    <property type="entry name" value="LysR_HTH_N"/>
</dbReference>
<dbReference type="InterPro" id="IPR005119">
    <property type="entry name" value="LysR_subst-bd"/>
</dbReference>
<proteinExistence type="inferred from homology"/>
<dbReference type="Pfam" id="PF00126">
    <property type="entry name" value="HTH_1"/>
    <property type="match status" value="1"/>
</dbReference>
<dbReference type="Gene3D" id="1.10.10.10">
    <property type="entry name" value="Winged helix-like DNA-binding domain superfamily/Winged helix DNA-binding domain"/>
    <property type="match status" value="1"/>
</dbReference>
<gene>
    <name evidence="7" type="ORF">XFLAVUS301_25780</name>
</gene>
<dbReference type="InterPro" id="IPR036388">
    <property type="entry name" value="WH-like_DNA-bd_sf"/>
</dbReference>
<feature type="region of interest" description="Disordered" evidence="5">
    <location>
        <begin position="305"/>
        <end position="333"/>
    </location>
</feature>
<dbReference type="SUPFAM" id="SSF46785">
    <property type="entry name" value="Winged helix' DNA-binding domain"/>
    <property type="match status" value="1"/>
</dbReference>
<keyword evidence="3" id="KW-0238">DNA-binding</keyword>
<dbReference type="PANTHER" id="PTHR30537:SF68">
    <property type="entry name" value="TRANSCRIPTIONAL REGULATOR-RELATED"/>
    <property type="match status" value="1"/>
</dbReference>
<evidence type="ECO:0000313" key="7">
    <source>
        <dbReference type="EMBL" id="GLI22904.1"/>
    </source>
</evidence>
<evidence type="ECO:0000256" key="1">
    <source>
        <dbReference type="ARBA" id="ARBA00009437"/>
    </source>
</evidence>
<dbReference type="SUPFAM" id="SSF53850">
    <property type="entry name" value="Periplasmic binding protein-like II"/>
    <property type="match status" value="1"/>
</dbReference>
<dbReference type="GO" id="GO:0006351">
    <property type="term" value="P:DNA-templated transcription"/>
    <property type="evidence" value="ECO:0007669"/>
    <property type="project" value="TreeGrafter"/>
</dbReference>
<name>A0A9W6FJN5_XANFL</name>
<evidence type="ECO:0000256" key="5">
    <source>
        <dbReference type="SAM" id="MobiDB-lite"/>
    </source>
</evidence>
<dbReference type="CDD" id="cd08422">
    <property type="entry name" value="PBP2_CrgA_like"/>
    <property type="match status" value="1"/>
</dbReference>